<proteinExistence type="predicted"/>
<gene>
    <name evidence="2" type="ORF">QYM36_004809</name>
</gene>
<organism evidence="2 3">
    <name type="scientific">Artemia franciscana</name>
    <name type="common">Brine shrimp</name>
    <name type="synonym">Artemia sanfranciscana</name>
    <dbReference type="NCBI Taxonomy" id="6661"/>
    <lineage>
        <taxon>Eukaryota</taxon>
        <taxon>Metazoa</taxon>
        <taxon>Ecdysozoa</taxon>
        <taxon>Arthropoda</taxon>
        <taxon>Crustacea</taxon>
        <taxon>Branchiopoda</taxon>
        <taxon>Anostraca</taxon>
        <taxon>Artemiidae</taxon>
        <taxon>Artemia</taxon>
    </lineage>
</organism>
<feature type="compositionally biased region" description="Polar residues" evidence="1">
    <location>
        <begin position="58"/>
        <end position="78"/>
    </location>
</feature>
<keyword evidence="3" id="KW-1185">Reference proteome</keyword>
<evidence type="ECO:0000313" key="2">
    <source>
        <dbReference type="EMBL" id="KAK2719099.1"/>
    </source>
</evidence>
<dbReference type="EMBL" id="JAVRJZ010000008">
    <property type="protein sequence ID" value="KAK2719099.1"/>
    <property type="molecule type" value="Genomic_DNA"/>
</dbReference>
<name>A0AA88LAK5_ARTSF</name>
<protein>
    <submittedName>
        <fullName evidence="2">Uncharacterized protein</fullName>
    </submittedName>
</protein>
<dbReference type="AlphaFoldDB" id="A0AA88LAK5"/>
<comment type="caution">
    <text evidence="2">The sequence shown here is derived from an EMBL/GenBank/DDBJ whole genome shotgun (WGS) entry which is preliminary data.</text>
</comment>
<sequence length="124" mass="13470">MRHVSTSRYSFLGTSRQRLKVKNELVVIPESPVESLRSTQPVDINMNPTDLTYKGGSPSPSTDSGISQEDNTPPTSLGSKEVQRPSSLPPFDESVVSLSLPYQTPTVLSQDELALLAKLEAANK</sequence>
<evidence type="ECO:0000256" key="1">
    <source>
        <dbReference type="SAM" id="MobiDB-lite"/>
    </source>
</evidence>
<feature type="compositionally biased region" description="Polar residues" evidence="1">
    <location>
        <begin position="36"/>
        <end position="50"/>
    </location>
</feature>
<evidence type="ECO:0000313" key="3">
    <source>
        <dbReference type="Proteomes" id="UP001187531"/>
    </source>
</evidence>
<reference evidence="2" key="1">
    <citation type="submission" date="2023-07" db="EMBL/GenBank/DDBJ databases">
        <title>Chromosome-level genome assembly of Artemia franciscana.</title>
        <authorList>
            <person name="Jo E."/>
        </authorList>
    </citation>
    <scope>NUCLEOTIDE SEQUENCE</scope>
    <source>
        <tissue evidence="2">Whole body</tissue>
    </source>
</reference>
<feature type="region of interest" description="Disordered" evidence="1">
    <location>
        <begin position="31"/>
        <end position="93"/>
    </location>
</feature>
<accession>A0AA88LAK5</accession>
<dbReference type="Proteomes" id="UP001187531">
    <property type="component" value="Unassembled WGS sequence"/>
</dbReference>